<feature type="region of interest" description="Disordered" evidence="1">
    <location>
        <begin position="127"/>
        <end position="158"/>
    </location>
</feature>
<feature type="compositionally biased region" description="Basic residues" evidence="1">
    <location>
        <begin position="307"/>
        <end position="319"/>
    </location>
</feature>
<feature type="region of interest" description="Disordered" evidence="1">
    <location>
        <begin position="243"/>
        <end position="404"/>
    </location>
</feature>
<dbReference type="AlphaFoldDB" id="A0A1W0WAL0"/>
<dbReference type="EMBL" id="MTYJ01000150">
    <property type="protein sequence ID" value="OQV12231.1"/>
    <property type="molecule type" value="Genomic_DNA"/>
</dbReference>
<comment type="caution">
    <text evidence="2">The sequence shown here is derived from an EMBL/GenBank/DDBJ whole genome shotgun (WGS) entry which is preliminary data.</text>
</comment>
<evidence type="ECO:0000313" key="2">
    <source>
        <dbReference type="EMBL" id="OQV12231.1"/>
    </source>
</evidence>
<feature type="compositionally biased region" description="Basic and acidic residues" evidence="1">
    <location>
        <begin position="360"/>
        <end position="374"/>
    </location>
</feature>
<reference evidence="3" key="1">
    <citation type="submission" date="2017-01" db="EMBL/GenBank/DDBJ databases">
        <title>Comparative genomics of anhydrobiosis in the tardigrade Hypsibius dujardini.</title>
        <authorList>
            <person name="Yoshida Y."/>
            <person name="Koutsovoulos G."/>
            <person name="Laetsch D."/>
            <person name="Stevens L."/>
            <person name="Kumar S."/>
            <person name="Horikawa D."/>
            <person name="Ishino K."/>
            <person name="Komine S."/>
            <person name="Tomita M."/>
            <person name="Blaxter M."/>
            <person name="Arakawa K."/>
        </authorList>
    </citation>
    <scope>NUCLEOTIDE SEQUENCE [LARGE SCALE GENOMIC DNA]</scope>
    <source>
        <strain evidence="3">Z151</strain>
    </source>
</reference>
<organism evidence="2 3">
    <name type="scientific">Hypsibius exemplaris</name>
    <name type="common">Freshwater tardigrade</name>
    <dbReference type="NCBI Taxonomy" id="2072580"/>
    <lineage>
        <taxon>Eukaryota</taxon>
        <taxon>Metazoa</taxon>
        <taxon>Ecdysozoa</taxon>
        <taxon>Tardigrada</taxon>
        <taxon>Eutardigrada</taxon>
        <taxon>Parachela</taxon>
        <taxon>Hypsibioidea</taxon>
        <taxon>Hypsibiidae</taxon>
        <taxon>Hypsibius</taxon>
    </lineage>
</organism>
<proteinExistence type="predicted"/>
<evidence type="ECO:0000313" key="3">
    <source>
        <dbReference type="Proteomes" id="UP000192578"/>
    </source>
</evidence>
<dbReference type="Proteomes" id="UP000192578">
    <property type="component" value="Unassembled WGS sequence"/>
</dbReference>
<evidence type="ECO:0000256" key="1">
    <source>
        <dbReference type="SAM" id="MobiDB-lite"/>
    </source>
</evidence>
<sequence length="772" mass="85255">MDQLCRHDGGLIADHPVQPVGNRNGTVEVILLPDPAPGEKAYFLSTPDGLFRVTERPSFAGIAAYDANCYPLDPRIRQRIPGTTQPVNVPVEFIPLPGEPTDPLPLLIVTEPSIALGSKVFSIGEPDNATDQLMDGSGNSWTSGTASNTAESAPPPIAPWDEVLAKRRKADALNKISSNGHADSKVTGDTGSFFRRALGKDDSGSSSPRTASRTLTEKLRNFSSEGPVSHRQFVVDEAAPFRRSYGEHSRKKDRFPSRTGYTATRDGGRLSRTPSRERRRRHVRSSSSPESSSRETRKGSRSLERTQHRRTASRKRRRDRSSSPESLKFVRRRGSEGLTASSTSTSKKKKKSSRGRSRSRSPEPEPEPSKEPKLPKKAPRKSSTDEGCISQRVVRRKMSPTTSATEKYVGGIGAVPAYAATETIKLTENEVVQFNLFMAHKTHVDLSGVANRIERQLRVDEPENVAGEAGSSKPATKLDMLDASVNDPKSKESSSALSVTSDTDRVPLTAVFDRSNEQRIRNSGQKKVKSLQIRIKSKEEALQDRFSSWTESRLTADLLQECVTAVEPSLYLTDISHFQQKFTRWRKDCQTSLRYMEFFLDQSTSLLDRAVLQKGIGTMFIGYLNLLKHDPGSAALAVGPKSCECQVRISDEESQILKILDDDRIKFLLSRESIVACKAVVVGPDGREAACLREADKAAFYYPKSSPVLLCLEHMCPCGIFWDSEGVGGGGCRFRHFYHSNCFPAGCPHGPCVEELEPMPLPHRGKLIIDDN</sequence>
<name>A0A1W0WAL0_HYPEX</name>
<protein>
    <submittedName>
        <fullName evidence="2">Uncharacterized protein</fullName>
    </submittedName>
</protein>
<gene>
    <name evidence="2" type="ORF">BV898_13493</name>
</gene>
<feature type="compositionally biased region" description="Basic and acidic residues" evidence="1">
    <location>
        <begin position="292"/>
        <end position="306"/>
    </location>
</feature>
<keyword evidence="3" id="KW-1185">Reference proteome</keyword>
<accession>A0A1W0WAL0</accession>
<feature type="compositionally biased region" description="Polar residues" evidence="1">
    <location>
        <begin position="137"/>
        <end position="151"/>
    </location>
</feature>
<feature type="compositionally biased region" description="Basic and acidic residues" evidence="1">
    <location>
        <begin position="244"/>
        <end position="256"/>
    </location>
</feature>
<feature type="compositionally biased region" description="Basic residues" evidence="1">
    <location>
        <begin position="346"/>
        <end position="359"/>
    </location>
</feature>